<evidence type="ECO:0000313" key="2">
    <source>
        <dbReference type="Proteomes" id="UP001465755"/>
    </source>
</evidence>
<evidence type="ECO:0000313" key="1">
    <source>
        <dbReference type="EMBL" id="KAK9786994.1"/>
    </source>
</evidence>
<proteinExistence type="predicted"/>
<reference evidence="1 2" key="1">
    <citation type="journal article" date="2024" name="Nat. Commun.">
        <title>Phylogenomics reveals the evolutionary origins of lichenization in chlorophyte algae.</title>
        <authorList>
            <person name="Puginier C."/>
            <person name="Libourel C."/>
            <person name="Otte J."/>
            <person name="Skaloud P."/>
            <person name="Haon M."/>
            <person name="Grisel S."/>
            <person name="Petersen M."/>
            <person name="Berrin J.G."/>
            <person name="Delaux P.M."/>
            <person name="Dal Grande F."/>
            <person name="Keller J."/>
        </authorList>
    </citation>
    <scope>NUCLEOTIDE SEQUENCE [LARGE SCALE GENOMIC DNA]</scope>
    <source>
        <strain evidence="1 2">SAG 2036</strain>
    </source>
</reference>
<accession>A0AAW1NNR8</accession>
<organism evidence="1 2">
    <name type="scientific">Symbiochloris irregularis</name>
    <dbReference type="NCBI Taxonomy" id="706552"/>
    <lineage>
        <taxon>Eukaryota</taxon>
        <taxon>Viridiplantae</taxon>
        <taxon>Chlorophyta</taxon>
        <taxon>core chlorophytes</taxon>
        <taxon>Trebouxiophyceae</taxon>
        <taxon>Trebouxiales</taxon>
        <taxon>Trebouxiaceae</taxon>
        <taxon>Symbiochloris</taxon>
    </lineage>
</organism>
<keyword evidence="2" id="KW-1185">Reference proteome</keyword>
<gene>
    <name evidence="1" type="ORF">WJX73_004267</name>
</gene>
<protein>
    <submittedName>
        <fullName evidence="1">Uncharacterized protein</fullName>
    </submittedName>
</protein>
<comment type="caution">
    <text evidence="1">The sequence shown here is derived from an EMBL/GenBank/DDBJ whole genome shotgun (WGS) entry which is preliminary data.</text>
</comment>
<dbReference type="EMBL" id="JALJOQ010000259">
    <property type="protein sequence ID" value="KAK9786994.1"/>
    <property type="molecule type" value="Genomic_DNA"/>
</dbReference>
<dbReference type="Proteomes" id="UP001465755">
    <property type="component" value="Unassembled WGS sequence"/>
</dbReference>
<name>A0AAW1NNR8_9CHLO</name>
<dbReference type="AlphaFoldDB" id="A0AAW1NNR8"/>
<sequence>MLRNGSLRRSKPWSAAQWLRSVQYVGCDGGPPPRGAAWGTCHKPPSGCGGEPRAHHDLSASQHCRDGISEARDPCSQGTAQMARHQRVGLKCIAPRLSSLIIPEAMPPFSLPNWLLRHGDGLRLGLHTAKG</sequence>